<evidence type="ECO:0000313" key="1">
    <source>
        <dbReference type="EMBL" id="CAD6493976.1"/>
    </source>
</evidence>
<dbReference type="Proteomes" id="UP000610373">
    <property type="component" value="Unassembled WGS sequence"/>
</dbReference>
<gene>
    <name evidence="1" type="ORF">CHKLHMKO_00594</name>
</gene>
<comment type="caution">
    <text evidence="1">The sequence shown here is derived from an EMBL/GenBank/DDBJ whole genome shotgun (WGS) entry which is preliminary data.</text>
</comment>
<name>A0A811T987_9EURY</name>
<proteinExistence type="predicted"/>
<reference evidence="1" key="1">
    <citation type="submission" date="2020-10" db="EMBL/GenBank/DDBJ databases">
        <authorList>
            <person name="Hahn C.J."/>
            <person name="Laso-Perez R."/>
            <person name="Vulcano F."/>
            <person name="Vaziourakis K.-M."/>
            <person name="Stokke R."/>
            <person name="Steen I.H."/>
            <person name="Teske A."/>
            <person name="Boetius A."/>
            <person name="Liebeke M."/>
            <person name="Amann R."/>
            <person name="Knittel K."/>
        </authorList>
    </citation>
    <scope>NUCLEOTIDE SEQUENCE</scope>
    <source>
        <strain evidence="1">Gfbio:e3339647-f889-4370-9287-4fb5cb688e4c:AG392O15_GoMArc1</strain>
    </source>
</reference>
<sequence length="148" mass="16996">MSSAYLPIVTGFQPFNAYAYSLNISKQAIKYIKILGKKEEFAALSQFYAFSDGDSEAAVIQFINDHPWCLGVLFEAPGHIFSIFGKNVFLYLELNRDYEEDFEGLFIIIKTNLSPEDSLNLLDRFDEGWWLDVDYDIGNILEIMVRPT</sequence>
<accession>A0A811T987</accession>
<dbReference type="AlphaFoldDB" id="A0A811T987"/>
<protein>
    <submittedName>
        <fullName evidence="1">Uncharacterized protein</fullName>
    </submittedName>
</protein>
<dbReference type="EMBL" id="CAJHIO010000051">
    <property type="protein sequence ID" value="CAD6493976.1"/>
    <property type="molecule type" value="Genomic_DNA"/>
</dbReference>
<organism evidence="1 2">
    <name type="scientific">Candidatus Argoarchaeum ethanivorans</name>
    <dbReference type="NCBI Taxonomy" id="2608793"/>
    <lineage>
        <taxon>Archaea</taxon>
        <taxon>Methanobacteriati</taxon>
        <taxon>Methanobacteriota</taxon>
        <taxon>Stenosarchaea group</taxon>
        <taxon>Methanomicrobia</taxon>
        <taxon>Methanosarcinales</taxon>
        <taxon>Methanosarcinales incertae sedis</taxon>
        <taxon>GOM Arc I cluster</taxon>
        <taxon>Candidatus Argoarchaeum</taxon>
    </lineage>
</organism>
<evidence type="ECO:0000313" key="2">
    <source>
        <dbReference type="Proteomes" id="UP000610373"/>
    </source>
</evidence>